<dbReference type="Proteomes" id="UP000183832">
    <property type="component" value="Unassembled WGS sequence"/>
</dbReference>
<dbReference type="Pfam" id="PF16027">
    <property type="entry name" value="DUF4786"/>
    <property type="match status" value="1"/>
</dbReference>
<evidence type="ECO:0000256" key="1">
    <source>
        <dbReference type="SAM" id="SignalP"/>
    </source>
</evidence>
<dbReference type="EMBL" id="CVRI01000008">
    <property type="protein sequence ID" value="CRK88534.1"/>
    <property type="molecule type" value="Genomic_DNA"/>
</dbReference>
<evidence type="ECO:0000313" key="3">
    <source>
        <dbReference type="Proteomes" id="UP000183832"/>
    </source>
</evidence>
<feature type="chain" id="PRO_5012158956" evidence="1">
    <location>
        <begin position="19"/>
        <end position="311"/>
    </location>
</feature>
<protein>
    <submittedName>
        <fullName evidence="2">CLUMA_CG002254, isoform A</fullName>
    </submittedName>
</protein>
<organism evidence="2 3">
    <name type="scientific">Clunio marinus</name>
    <dbReference type="NCBI Taxonomy" id="568069"/>
    <lineage>
        <taxon>Eukaryota</taxon>
        <taxon>Metazoa</taxon>
        <taxon>Ecdysozoa</taxon>
        <taxon>Arthropoda</taxon>
        <taxon>Hexapoda</taxon>
        <taxon>Insecta</taxon>
        <taxon>Pterygota</taxon>
        <taxon>Neoptera</taxon>
        <taxon>Endopterygota</taxon>
        <taxon>Diptera</taxon>
        <taxon>Nematocera</taxon>
        <taxon>Chironomoidea</taxon>
        <taxon>Chironomidae</taxon>
        <taxon>Clunio</taxon>
    </lineage>
</organism>
<gene>
    <name evidence="2" type="ORF">CLUMA_CG002254</name>
</gene>
<dbReference type="OrthoDB" id="6609132at2759"/>
<keyword evidence="3" id="KW-1185">Reference proteome</keyword>
<feature type="signal peptide" evidence="1">
    <location>
        <begin position="1"/>
        <end position="18"/>
    </location>
</feature>
<accession>A0A1J1HPY7</accession>
<sequence>MPLSGIHILNALLIQAIAADPTSNSASTTSSIIKNERNKKAVNTVSESPIIYVRHLTEPGSGMKITRPKWNKGKKNDNKKNLMSNHELLNSLGIAKLQSPFNHHRKRLATQSRHVGRPDDSRVFIVKLPPNPYYYSHSDSGGFKATANDPNSIEDKRHKIPIGFKSNGKPAAVYHWNLPVLSKIISGNNGRSNSKRYKEKKANLRRSEFDVTDLIDIKHIPTWSDKSSSSLWHENDTIDKSSAISYNQIHHEDIDDDHHSKFLKKKSTPNFYAPTKKQKMKHKYFPSNGKPKSFYVMKNNNKEKSFHNLID</sequence>
<dbReference type="InterPro" id="IPR031983">
    <property type="entry name" value="DUF4786"/>
</dbReference>
<proteinExistence type="predicted"/>
<keyword evidence="1" id="KW-0732">Signal</keyword>
<dbReference type="AlphaFoldDB" id="A0A1J1HPY7"/>
<reference evidence="2 3" key="1">
    <citation type="submission" date="2015-04" db="EMBL/GenBank/DDBJ databases">
        <authorList>
            <person name="Syromyatnikov M.Y."/>
            <person name="Popov V.N."/>
        </authorList>
    </citation>
    <scope>NUCLEOTIDE SEQUENCE [LARGE SCALE GENOMIC DNA]</scope>
</reference>
<name>A0A1J1HPY7_9DIPT</name>
<evidence type="ECO:0000313" key="2">
    <source>
        <dbReference type="EMBL" id="CRK88534.1"/>
    </source>
</evidence>